<evidence type="ECO:0000256" key="3">
    <source>
        <dbReference type="ARBA" id="ARBA00022603"/>
    </source>
</evidence>
<dbReference type="GO" id="GO:0052908">
    <property type="term" value="F:16S rRNA (adenine(1518)-N(6)/adenine(1519)-N(6))-dimethyltransferase activity"/>
    <property type="evidence" value="ECO:0007669"/>
    <property type="project" value="UniProtKB-EC"/>
</dbReference>
<protein>
    <recommendedName>
        <fullName evidence="7">Ribosomal RNA small subunit methyltransferase A</fullName>
        <ecNumber evidence="7">2.1.1.182</ecNumber>
    </recommendedName>
    <alternativeName>
        <fullName evidence="7">16S rRNA (adenine(1518)-N(6)/adenine(1519)-N(6))-dimethyltransferase</fullName>
    </alternativeName>
    <alternativeName>
        <fullName evidence="7">16S rRNA dimethyladenosine transferase</fullName>
    </alternativeName>
    <alternativeName>
        <fullName evidence="7">16S rRNA dimethylase</fullName>
    </alternativeName>
    <alternativeName>
        <fullName evidence="7">S-adenosylmethionine-6-N', N'-adenosyl(rRNA) dimethyltransferase</fullName>
    </alternativeName>
</protein>
<evidence type="ECO:0000256" key="7">
    <source>
        <dbReference type="HAMAP-Rule" id="MF_00607"/>
    </source>
</evidence>
<evidence type="ECO:0000256" key="5">
    <source>
        <dbReference type="ARBA" id="ARBA00022691"/>
    </source>
</evidence>
<dbReference type="HAMAP" id="MF_00607">
    <property type="entry name" value="16SrRNA_methyltr_A"/>
    <property type="match status" value="1"/>
</dbReference>
<feature type="binding site" evidence="7 8">
    <location>
        <position position="113"/>
    </location>
    <ligand>
        <name>S-adenosyl-L-methionine</name>
        <dbReference type="ChEBI" id="CHEBI:59789"/>
    </ligand>
</feature>
<evidence type="ECO:0000256" key="1">
    <source>
        <dbReference type="ARBA" id="ARBA00022490"/>
    </source>
</evidence>
<keyword evidence="3 7" id="KW-0489">Methyltransferase</keyword>
<dbReference type="InterPro" id="IPR023165">
    <property type="entry name" value="rRNA_Ade_diMease-like_C"/>
</dbReference>
<keyword evidence="4 7" id="KW-0808">Transferase</keyword>
<dbReference type="InterPro" id="IPR011530">
    <property type="entry name" value="rRNA_adenine_dimethylase"/>
</dbReference>
<dbReference type="InterPro" id="IPR020598">
    <property type="entry name" value="rRNA_Ade_methylase_Trfase_N"/>
</dbReference>
<dbReference type="STRING" id="859654.BVAF_127"/>
<keyword evidence="6 7" id="KW-0694">RNA-binding</keyword>
<dbReference type="RefSeq" id="WP_013516459.1">
    <property type="nucleotide sequence ID" value="NC_014909.2"/>
</dbReference>
<comment type="function">
    <text evidence="7">Specifically dimethylates two adjacent adenosines (A1518 and A1519) in the loop of a conserved hairpin near the 3'-end of 16S rRNA in the 30S particle. May play a critical role in biogenesis of 30S subunits.</text>
</comment>
<dbReference type="InterPro" id="IPR020596">
    <property type="entry name" value="rRNA_Ade_Mease_Trfase_CS"/>
</dbReference>
<dbReference type="OrthoDB" id="9814755at2"/>
<evidence type="ECO:0000313" key="10">
    <source>
        <dbReference type="EMBL" id="ADV33534.1"/>
    </source>
</evidence>
<dbReference type="Pfam" id="PF00398">
    <property type="entry name" value="RrnaAD"/>
    <property type="match status" value="1"/>
</dbReference>
<evidence type="ECO:0000256" key="8">
    <source>
        <dbReference type="PROSITE-ProRule" id="PRU01026"/>
    </source>
</evidence>
<keyword evidence="1 7" id="KW-0963">Cytoplasm</keyword>
<feature type="binding site" evidence="7 8">
    <location>
        <position position="66"/>
    </location>
    <ligand>
        <name>S-adenosyl-L-methionine</name>
        <dbReference type="ChEBI" id="CHEBI:59789"/>
    </ligand>
</feature>
<name>E8Q5N7_BLOVB</name>
<evidence type="ECO:0000256" key="4">
    <source>
        <dbReference type="ARBA" id="ARBA00022679"/>
    </source>
</evidence>
<evidence type="ECO:0000256" key="6">
    <source>
        <dbReference type="ARBA" id="ARBA00022884"/>
    </source>
</evidence>
<dbReference type="Gene3D" id="3.40.50.150">
    <property type="entry name" value="Vaccinia Virus protein VP39"/>
    <property type="match status" value="1"/>
</dbReference>
<dbReference type="NCBIfam" id="TIGR00755">
    <property type="entry name" value="ksgA"/>
    <property type="match status" value="1"/>
</dbReference>
<dbReference type="PROSITE" id="PS01131">
    <property type="entry name" value="RRNA_A_DIMETH"/>
    <property type="match status" value="1"/>
</dbReference>
<dbReference type="AlphaFoldDB" id="E8Q5N7"/>
<dbReference type="Proteomes" id="UP000007464">
    <property type="component" value="Chromosome"/>
</dbReference>
<proteinExistence type="inferred from homology"/>
<accession>E8Q5N7</accession>
<comment type="catalytic activity">
    <reaction evidence="7">
        <text>adenosine(1518)/adenosine(1519) in 16S rRNA + 4 S-adenosyl-L-methionine = N(6)-dimethyladenosine(1518)/N(6)-dimethyladenosine(1519) in 16S rRNA + 4 S-adenosyl-L-homocysteine + 4 H(+)</text>
        <dbReference type="Rhea" id="RHEA:19609"/>
        <dbReference type="Rhea" id="RHEA-COMP:10232"/>
        <dbReference type="Rhea" id="RHEA-COMP:10233"/>
        <dbReference type="ChEBI" id="CHEBI:15378"/>
        <dbReference type="ChEBI" id="CHEBI:57856"/>
        <dbReference type="ChEBI" id="CHEBI:59789"/>
        <dbReference type="ChEBI" id="CHEBI:74411"/>
        <dbReference type="ChEBI" id="CHEBI:74493"/>
        <dbReference type="EC" id="2.1.1.182"/>
    </reaction>
</comment>
<feature type="binding site" evidence="7 8">
    <location>
        <position position="90"/>
    </location>
    <ligand>
        <name>S-adenosyl-L-methionine</name>
        <dbReference type="ChEBI" id="CHEBI:59789"/>
    </ligand>
</feature>
<keyword evidence="11" id="KW-1185">Reference proteome</keyword>
<evidence type="ECO:0000313" key="11">
    <source>
        <dbReference type="Proteomes" id="UP000007464"/>
    </source>
</evidence>
<dbReference type="InterPro" id="IPR001737">
    <property type="entry name" value="KsgA/Erm"/>
</dbReference>
<feature type="binding site" evidence="7 8">
    <location>
        <position position="20"/>
    </location>
    <ligand>
        <name>S-adenosyl-L-methionine</name>
        <dbReference type="ChEBI" id="CHEBI:59789"/>
    </ligand>
</feature>
<comment type="subcellular location">
    <subcellularLocation>
        <location evidence="7">Cytoplasm</location>
    </subcellularLocation>
</comment>
<dbReference type="FunFam" id="1.10.8.100:FF:000001">
    <property type="entry name" value="Ribosomal RNA small subunit methyltransferase A"/>
    <property type="match status" value="1"/>
</dbReference>
<evidence type="ECO:0000256" key="2">
    <source>
        <dbReference type="ARBA" id="ARBA00022552"/>
    </source>
</evidence>
<dbReference type="KEGG" id="bva:BVAF_127"/>
<feature type="binding site" evidence="7 8">
    <location>
        <position position="45"/>
    </location>
    <ligand>
        <name>S-adenosyl-L-methionine</name>
        <dbReference type="ChEBI" id="CHEBI:59789"/>
    </ligand>
</feature>
<reference evidence="10 11" key="1">
    <citation type="journal article" date="2010" name="BMC Genomics">
        <title>Unprecedented loss of ammonia assimilation capability in a urease-encoding bacterial mutualist.</title>
        <authorList>
            <person name="Williams L.E."/>
            <person name="Wernegreen J.J."/>
        </authorList>
    </citation>
    <scope>NUCLEOTIDE SEQUENCE [LARGE SCALE GENOMIC DNA]</scope>
    <source>
        <strain evidence="10 11">BVAF</strain>
    </source>
</reference>
<keyword evidence="5 7" id="KW-0949">S-adenosyl-L-methionine</keyword>
<sequence length="269" mass="31614">MQKIHYKNHIIKKKWGQIFLTDQNIINSIINIFQPQHKQTIIEIGPGLGALTQPILNVVDFLIVIERDPQLTQKLFQNFNTKKLKIFNTDVMKINFFNLIPLKSNQKIRLIGNLPYNIATQLIVHLFKYTKIIYDMHFMLQKEVGKRIIAQPNSKEYGRLSIMTQYHYQVSSRLEVSKQSFIPIPKVESMIIQFTPYHAHFPYPIVDIRLLSFLTKIAFHQRRKIIKNSLSSLFNTKEMQKCGLDTTLRSENLTIQQFCMLAEILHNKC</sequence>
<dbReference type="GO" id="GO:0003723">
    <property type="term" value="F:RNA binding"/>
    <property type="evidence" value="ECO:0007669"/>
    <property type="project" value="UniProtKB-UniRule"/>
</dbReference>
<comment type="similarity">
    <text evidence="7">Belongs to the class I-like SAM-binding methyltransferase superfamily. rRNA adenine N(6)-methyltransferase family. RsmA subfamily.</text>
</comment>
<dbReference type="GO" id="GO:0005829">
    <property type="term" value="C:cytosol"/>
    <property type="evidence" value="ECO:0007669"/>
    <property type="project" value="TreeGrafter"/>
</dbReference>
<dbReference type="InterPro" id="IPR029063">
    <property type="entry name" value="SAM-dependent_MTases_sf"/>
</dbReference>
<keyword evidence="2 7" id="KW-0698">rRNA processing</keyword>
<evidence type="ECO:0000259" key="9">
    <source>
        <dbReference type="SMART" id="SM00650"/>
    </source>
</evidence>
<dbReference type="EC" id="2.1.1.182" evidence="7"/>
<organism evidence="10 11">
    <name type="scientific">Blochmanniella vafra (strain BVAF)</name>
    <dbReference type="NCBI Taxonomy" id="859654"/>
    <lineage>
        <taxon>Bacteria</taxon>
        <taxon>Pseudomonadati</taxon>
        <taxon>Pseudomonadota</taxon>
        <taxon>Gammaproteobacteria</taxon>
        <taxon>Enterobacterales</taxon>
        <taxon>Enterobacteriaceae</taxon>
        <taxon>ant endosymbionts</taxon>
        <taxon>Candidatus Blochmanniella</taxon>
    </lineage>
</organism>
<dbReference type="SMART" id="SM00650">
    <property type="entry name" value="rADc"/>
    <property type="match status" value="1"/>
</dbReference>
<dbReference type="SUPFAM" id="SSF53335">
    <property type="entry name" value="S-adenosyl-L-methionine-dependent methyltransferases"/>
    <property type="match status" value="1"/>
</dbReference>
<feature type="domain" description="Ribosomal RNA adenine methylase transferase N-terminal" evidence="9">
    <location>
        <begin position="25"/>
        <end position="198"/>
    </location>
</feature>
<dbReference type="Gene3D" id="1.10.8.100">
    <property type="entry name" value="Ribosomal RNA adenine dimethylase-like, domain 2"/>
    <property type="match status" value="1"/>
</dbReference>
<dbReference type="PANTHER" id="PTHR11727">
    <property type="entry name" value="DIMETHYLADENOSINE TRANSFERASE"/>
    <property type="match status" value="1"/>
</dbReference>
<dbReference type="PANTHER" id="PTHR11727:SF7">
    <property type="entry name" value="DIMETHYLADENOSINE TRANSFERASE-RELATED"/>
    <property type="match status" value="1"/>
</dbReference>
<dbReference type="HOGENOM" id="CLU_041220_0_2_6"/>
<gene>
    <name evidence="7" type="primary">rsmA</name>
    <name evidence="7 10" type="synonym">ksgA</name>
    <name evidence="10" type="ordered locus">BVAF_127</name>
</gene>
<dbReference type="EMBL" id="CP002189">
    <property type="protein sequence ID" value="ADV33534.1"/>
    <property type="molecule type" value="Genomic_DNA"/>
</dbReference>
<dbReference type="PROSITE" id="PS51689">
    <property type="entry name" value="SAM_RNA_A_N6_MT"/>
    <property type="match status" value="1"/>
</dbReference>
<comment type="caution">
    <text evidence="7 8">Lacks conserved residue(s) required for the propagation of feature annotation.</text>
</comment>